<gene>
    <name evidence="2" type="ORF">LITE_LOCUS37085</name>
</gene>
<dbReference type="PANTHER" id="PTHR47723">
    <property type="entry name" value="OS05G0353850 PROTEIN"/>
    <property type="match status" value="1"/>
</dbReference>
<dbReference type="Proteomes" id="UP001154282">
    <property type="component" value="Unassembled WGS sequence"/>
</dbReference>
<accession>A0AAV0P6V8</accession>
<dbReference type="Gene3D" id="3.30.420.10">
    <property type="entry name" value="Ribonuclease H-like superfamily/Ribonuclease H"/>
    <property type="match status" value="1"/>
</dbReference>
<proteinExistence type="predicted"/>
<dbReference type="CDD" id="cd06222">
    <property type="entry name" value="RNase_H_like"/>
    <property type="match status" value="1"/>
</dbReference>
<dbReference type="InterPro" id="IPR036397">
    <property type="entry name" value="RNaseH_sf"/>
</dbReference>
<reference evidence="2" key="1">
    <citation type="submission" date="2022-08" db="EMBL/GenBank/DDBJ databases">
        <authorList>
            <person name="Gutierrez-Valencia J."/>
        </authorList>
    </citation>
    <scope>NUCLEOTIDE SEQUENCE</scope>
</reference>
<protein>
    <recommendedName>
        <fullName evidence="1">RNase H type-1 domain-containing protein</fullName>
    </recommendedName>
</protein>
<keyword evidence="3" id="KW-1185">Reference proteome</keyword>
<dbReference type="InterPro" id="IPR002156">
    <property type="entry name" value="RNaseH_domain"/>
</dbReference>
<dbReference type="InterPro" id="IPR044730">
    <property type="entry name" value="RNase_H-like_dom_plant"/>
</dbReference>
<dbReference type="InterPro" id="IPR053151">
    <property type="entry name" value="RNase_H-like"/>
</dbReference>
<name>A0AAV0P6V8_9ROSI</name>
<dbReference type="Pfam" id="PF13456">
    <property type="entry name" value="RVT_3"/>
    <property type="match status" value="1"/>
</dbReference>
<organism evidence="2 3">
    <name type="scientific">Linum tenue</name>
    <dbReference type="NCBI Taxonomy" id="586396"/>
    <lineage>
        <taxon>Eukaryota</taxon>
        <taxon>Viridiplantae</taxon>
        <taxon>Streptophyta</taxon>
        <taxon>Embryophyta</taxon>
        <taxon>Tracheophyta</taxon>
        <taxon>Spermatophyta</taxon>
        <taxon>Magnoliopsida</taxon>
        <taxon>eudicotyledons</taxon>
        <taxon>Gunneridae</taxon>
        <taxon>Pentapetalae</taxon>
        <taxon>rosids</taxon>
        <taxon>fabids</taxon>
        <taxon>Malpighiales</taxon>
        <taxon>Linaceae</taxon>
        <taxon>Linum</taxon>
    </lineage>
</organism>
<feature type="domain" description="RNase H type-1" evidence="1">
    <location>
        <begin position="25"/>
        <end position="145"/>
    </location>
</feature>
<dbReference type="GO" id="GO:0004523">
    <property type="term" value="F:RNA-DNA hybrid ribonuclease activity"/>
    <property type="evidence" value="ECO:0007669"/>
    <property type="project" value="InterPro"/>
</dbReference>
<evidence type="ECO:0000313" key="2">
    <source>
        <dbReference type="EMBL" id="CAI0466561.1"/>
    </source>
</evidence>
<evidence type="ECO:0000313" key="3">
    <source>
        <dbReference type="Proteomes" id="UP001154282"/>
    </source>
</evidence>
<comment type="caution">
    <text evidence="2">The sequence shown here is derived from an EMBL/GenBank/DDBJ whole genome shotgun (WGS) entry which is preliminary data.</text>
</comment>
<dbReference type="SUPFAM" id="SSF53098">
    <property type="entry name" value="Ribonuclease H-like"/>
    <property type="match status" value="1"/>
</dbReference>
<dbReference type="PANTHER" id="PTHR47723:SF19">
    <property type="entry name" value="POLYNUCLEOTIDYL TRANSFERASE, RIBONUCLEASE H-LIKE SUPERFAMILY PROTEIN"/>
    <property type="match status" value="1"/>
</dbReference>
<dbReference type="GO" id="GO:0003676">
    <property type="term" value="F:nucleic acid binding"/>
    <property type="evidence" value="ECO:0007669"/>
    <property type="project" value="InterPro"/>
</dbReference>
<dbReference type="AlphaFoldDB" id="A0AAV0P6V8"/>
<dbReference type="InterPro" id="IPR012337">
    <property type="entry name" value="RNaseH-like_sf"/>
</dbReference>
<evidence type="ECO:0000259" key="1">
    <source>
        <dbReference type="Pfam" id="PF13456"/>
    </source>
</evidence>
<sequence>MKDTPRQVPTVVRWQPPKSGRWKLNVDGSYYSHTELAAIGGVVRDSQATWVYGFAHNIGRCSILSAELRAIRDGLSLVWRLGIRRIEVETDSQAAILLIRGNAPSTHPDWVLIDDCRSLLTNNWEATISFVPRGANSVADCLAKLGHQLGHSEECWDTAPPPECGVIFAPR</sequence>
<dbReference type="EMBL" id="CAMGYJ010000008">
    <property type="protein sequence ID" value="CAI0466561.1"/>
    <property type="molecule type" value="Genomic_DNA"/>
</dbReference>